<feature type="compositionally biased region" description="Polar residues" evidence="11">
    <location>
        <begin position="217"/>
        <end position="229"/>
    </location>
</feature>
<feature type="compositionally biased region" description="Basic and acidic residues" evidence="11">
    <location>
        <begin position="15"/>
        <end position="34"/>
    </location>
</feature>
<dbReference type="InterPro" id="IPR045876">
    <property type="entry name" value="PRHA-like_PHD-finger"/>
</dbReference>
<keyword evidence="3 10" id="KW-0863">Zinc-finger</keyword>
<keyword evidence="7" id="KW-0371">Homeobox</keyword>
<evidence type="ECO:0000256" key="9">
    <source>
        <dbReference type="ARBA" id="ARBA00023242"/>
    </source>
</evidence>
<dbReference type="PROSITE" id="PS50016">
    <property type="entry name" value="ZF_PHD_2"/>
    <property type="match status" value="1"/>
</dbReference>
<dbReference type="SUPFAM" id="SSF57903">
    <property type="entry name" value="FYVE/PHD zinc finger"/>
    <property type="match status" value="1"/>
</dbReference>
<dbReference type="PANTHER" id="PTHR12628">
    <property type="entry name" value="POLYCOMB-LIKE TRANSCRIPTION FACTOR"/>
    <property type="match status" value="1"/>
</dbReference>
<dbReference type="GO" id="GO:0045814">
    <property type="term" value="P:negative regulation of gene expression, epigenetic"/>
    <property type="evidence" value="ECO:0007669"/>
    <property type="project" value="TreeGrafter"/>
</dbReference>
<evidence type="ECO:0000256" key="2">
    <source>
        <dbReference type="ARBA" id="ARBA00022723"/>
    </source>
</evidence>
<keyword evidence="2" id="KW-0479">Metal-binding</keyword>
<dbReference type="InterPro" id="IPR011011">
    <property type="entry name" value="Znf_FYVE_PHD"/>
</dbReference>
<dbReference type="SMART" id="SM00249">
    <property type="entry name" value="PHD"/>
    <property type="match status" value="1"/>
</dbReference>
<keyword evidence="4" id="KW-0862">Zinc</keyword>
<keyword evidence="14" id="KW-1185">Reference proteome</keyword>
<dbReference type="InterPro" id="IPR013083">
    <property type="entry name" value="Znf_RING/FYVE/PHD"/>
</dbReference>
<keyword evidence="5" id="KW-0805">Transcription regulation</keyword>
<evidence type="ECO:0000256" key="4">
    <source>
        <dbReference type="ARBA" id="ARBA00022833"/>
    </source>
</evidence>
<dbReference type="Pfam" id="PF00628">
    <property type="entry name" value="PHD"/>
    <property type="match status" value="1"/>
</dbReference>
<comment type="subcellular location">
    <subcellularLocation>
        <location evidence="1">Nucleus</location>
    </subcellularLocation>
</comment>
<dbReference type="GO" id="GO:0003682">
    <property type="term" value="F:chromatin binding"/>
    <property type="evidence" value="ECO:0007669"/>
    <property type="project" value="TreeGrafter"/>
</dbReference>
<evidence type="ECO:0000256" key="8">
    <source>
        <dbReference type="ARBA" id="ARBA00023163"/>
    </source>
</evidence>
<evidence type="ECO:0000256" key="1">
    <source>
        <dbReference type="ARBA" id="ARBA00004123"/>
    </source>
</evidence>
<feature type="region of interest" description="Disordered" evidence="11">
    <location>
        <begin position="81"/>
        <end position="103"/>
    </location>
</feature>
<reference evidence="13" key="1">
    <citation type="submission" date="2019-09" db="EMBL/GenBank/DDBJ databases">
        <title>Draft genome information of white flower Hibiscus syriacus.</title>
        <authorList>
            <person name="Kim Y.-M."/>
        </authorList>
    </citation>
    <scope>NUCLEOTIDE SEQUENCE [LARGE SCALE GENOMIC DNA]</scope>
    <source>
        <strain evidence="13">YM2019G1</strain>
    </source>
</reference>
<dbReference type="GO" id="GO:0005634">
    <property type="term" value="C:nucleus"/>
    <property type="evidence" value="ECO:0007669"/>
    <property type="project" value="UniProtKB-SubCell"/>
</dbReference>
<keyword evidence="8" id="KW-0804">Transcription</keyword>
<evidence type="ECO:0000256" key="6">
    <source>
        <dbReference type="ARBA" id="ARBA00023125"/>
    </source>
</evidence>
<feature type="region of interest" description="Disordered" evidence="11">
    <location>
        <begin position="1"/>
        <end position="34"/>
    </location>
</feature>
<evidence type="ECO:0000313" key="13">
    <source>
        <dbReference type="EMBL" id="KAE8708267.1"/>
    </source>
</evidence>
<feature type="domain" description="PHD-type" evidence="12">
    <location>
        <begin position="634"/>
        <end position="691"/>
    </location>
</feature>
<feature type="region of interest" description="Disordered" evidence="11">
    <location>
        <begin position="150"/>
        <end position="187"/>
    </location>
</feature>
<feature type="compositionally biased region" description="Acidic residues" evidence="11">
    <location>
        <begin position="736"/>
        <end position="757"/>
    </location>
</feature>
<dbReference type="CDD" id="cd15504">
    <property type="entry name" value="PHD_PRHA_like"/>
    <property type="match status" value="1"/>
</dbReference>
<accession>A0A6A3AXS7</accession>
<evidence type="ECO:0000256" key="7">
    <source>
        <dbReference type="ARBA" id="ARBA00023155"/>
    </source>
</evidence>
<dbReference type="Gene3D" id="3.30.40.10">
    <property type="entry name" value="Zinc/RING finger domain, C3HC4 (zinc finger)"/>
    <property type="match status" value="1"/>
</dbReference>
<dbReference type="EMBL" id="VEPZ02000948">
    <property type="protein sequence ID" value="KAE8708267.1"/>
    <property type="molecule type" value="Genomic_DNA"/>
</dbReference>
<sequence>MIKVEHMGVSPSQAKGKEGNHVIHEESTTQESHEIGSEYLLTGLSENKDQCDRAMTQNESAEITNGVSCSSIDKPSSEYVARGSSPEHLGLLSRGGNEHNQTQNFCPQEIVPRKTLEHKHQHGSEIVQIEESCPTKQSIPFSKGLFENSITDSLGLSPENAGKDTQSNKLSSPQQGSAETTVDSESGNICKELSESPEQGQQLDFESLPTSIEEGSTDVFNQSSQSNPEDTNKSNHRNHLQLPSEEANNVIQTSKSSPIDEETSNAIQTSKIPLVDKEGNNVIQTGKSSLVDEEANNVIQSSKNSPVDEEAGNVIQTGKSSLVDEKANNVIQTSKSSPVDEAANNVIQTSKSSVDEEANYIIQTSKSSLVDEEANNVIQISKNSLVDEEANNVIHTSKSSLVDEAANNVIQTSKSSPVDEEANNIIQTSKSSLDEEANNVIQTSKSSLVDEEANNVIQTSKSSHVDEESQNVFQINKSSFVDPLELPQEFALGDPSIQQLGLNCEDMAEISGAEQHKTSYNFDQSKDGQMSKMIKKESILRSLTSNDNVLALNSQEKFKPSELNNNLADVGSNGWKGLSLEKLKPEKEIQRATSEILRRKLKIRDLFQHIDSLCGEGKLPESLFDSEGQIDSEDIFCAKCGSKDLSPDNDIILCDGVCDRGFHQYCLQPPLLKEDIPPDDEGWLCPGCNCKVDCIQLLNESQGTSFSLTDNWEVFPEATLSTDGENLDPIFGLPSDDSDDDDDYNLDDNDYNPDDSETDKKDWREGSSSDESDFTSPSEELKVQAYDISSQKDEEDPMSLNDELLSIMELASGEDDAIVSKKRNNERLDYKRLYDETYGDAPSSCSDDEDWIHDAAAPRKKLKRTAEAASASSNGNASEKGVATLSGSGGKKPSSST</sequence>
<dbReference type="InterPro" id="IPR001965">
    <property type="entry name" value="Znf_PHD"/>
</dbReference>
<evidence type="ECO:0000256" key="5">
    <source>
        <dbReference type="ARBA" id="ARBA00023015"/>
    </source>
</evidence>
<feature type="region of interest" description="Disordered" evidence="11">
    <location>
        <begin position="859"/>
        <end position="897"/>
    </location>
</feature>
<dbReference type="GO" id="GO:0008270">
    <property type="term" value="F:zinc ion binding"/>
    <property type="evidence" value="ECO:0007669"/>
    <property type="project" value="UniProtKB-KW"/>
</dbReference>
<comment type="caution">
    <text evidence="13">The sequence shown here is derived from an EMBL/GenBank/DDBJ whole genome shotgun (WGS) entry which is preliminary data.</text>
</comment>
<dbReference type="InterPro" id="IPR019786">
    <property type="entry name" value="Zinc_finger_PHD-type_CS"/>
</dbReference>
<evidence type="ECO:0000256" key="10">
    <source>
        <dbReference type="PROSITE-ProRule" id="PRU00146"/>
    </source>
</evidence>
<organism evidence="13 14">
    <name type="scientific">Hibiscus syriacus</name>
    <name type="common">Rose of Sharon</name>
    <dbReference type="NCBI Taxonomy" id="106335"/>
    <lineage>
        <taxon>Eukaryota</taxon>
        <taxon>Viridiplantae</taxon>
        <taxon>Streptophyta</taxon>
        <taxon>Embryophyta</taxon>
        <taxon>Tracheophyta</taxon>
        <taxon>Spermatophyta</taxon>
        <taxon>Magnoliopsida</taxon>
        <taxon>eudicotyledons</taxon>
        <taxon>Gunneridae</taxon>
        <taxon>Pentapetalae</taxon>
        <taxon>rosids</taxon>
        <taxon>malvids</taxon>
        <taxon>Malvales</taxon>
        <taxon>Malvaceae</taxon>
        <taxon>Malvoideae</taxon>
        <taxon>Hibiscus</taxon>
    </lineage>
</organism>
<evidence type="ECO:0000256" key="11">
    <source>
        <dbReference type="SAM" id="MobiDB-lite"/>
    </source>
</evidence>
<dbReference type="GO" id="GO:0003677">
    <property type="term" value="F:DNA binding"/>
    <property type="evidence" value="ECO:0007669"/>
    <property type="project" value="UniProtKB-KW"/>
</dbReference>
<protein>
    <submittedName>
        <fullName evidence="13">Auxin-responsive GH3 family protein</fullName>
    </submittedName>
</protein>
<evidence type="ECO:0000259" key="12">
    <source>
        <dbReference type="PROSITE" id="PS50016"/>
    </source>
</evidence>
<feature type="region of interest" description="Disordered" evidence="11">
    <location>
        <begin position="217"/>
        <end position="265"/>
    </location>
</feature>
<feature type="region of interest" description="Disordered" evidence="11">
    <location>
        <begin position="719"/>
        <end position="781"/>
    </location>
</feature>
<dbReference type="InterPro" id="IPR019787">
    <property type="entry name" value="Znf_PHD-finger"/>
</dbReference>
<keyword evidence="6" id="KW-0238">DNA-binding</keyword>
<evidence type="ECO:0000313" key="14">
    <source>
        <dbReference type="Proteomes" id="UP000436088"/>
    </source>
</evidence>
<dbReference type="PROSITE" id="PS01359">
    <property type="entry name" value="ZF_PHD_1"/>
    <property type="match status" value="1"/>
</dbReference>
<dbReference type="PANTHER" id="PTHR12628:SF13">
    <property type="entry name" value="HOMEOBOX PROTEIN HAT3.1"/>
    <property type="match status" value="1"/>
</dbReference>
<name>A0A6A3AXS7_HIBSY</name>
<gene>
    <name evidence="13" type="ORF">F3Y22_tig00110348pilonHSYRG00275</name>
</gene>
<feature type="compositionally biased region" description="Low complexity" evidence="11">
    <location>
        <begin position="867"/>
        <end position="879"/>
    </location>
</feature>
<feature type="compositionally biased region" description="Polar residues" evidence="11">
    <location>
        <begin position="246"/>
        <end position="257"/>
    </location>
</feature>
<feature type="compositionally biased region" description="Basic and acidic residues" evidence="11">
    <location>
        <begin position="758"/>
        <end position="767"/>
    </location>
</feature>
<dbReference type="AlphaFoldDB" id="A0A6A3AXS7"/>
<feature type="compositionally biased region" description="Polar residues" evidence="11">
    <location>
        <begin position="163"/>
        <end position="187"/>
    </location>
</feature>
<dbReference type="Proteomes" id="UP000436088">
    <property type="component" value="Unassembled WGS sequence"/>
</dbReference>
<proteinExistence type="predicted"/>
<dbReference type="FunFam" id="3.30.40.10:FF:000650">
    <property type="entry name" value="Homeobox protein HAT3.1"/>
    <property type="match status" value="1"/>
</dbReference>
<keyword evidence="9" id="KW-0539">Nucleus</keyword>
<evidence type="ECO:0000256" key="3">
    <source>
        <dbReference type="ARBA" id="ARBA00022771"/>
    </source>
</evidence>